<comment type="caution">
    <text evidence="2">The sequence shown here is derived from an EMBL/GenBank/DDBJ whole genome shotgun (WGS) entry which is preliminary data.</text>
</comment>
<dbReference type="InterPro" id="IPR036779">
    <property type="entry name" value="LysM_dom_sf"/>
</dbReference>
<dbReference type="EMBL" id="QNUF01000021">
    <property type="protein sequence ID" value="REC73738.1"/>
    <property type="molecule type" value="Genomic_DNA"/>
</dbReference>
<keyword evidence="3" id="KW-1185">Reference proteome</keyword>
<dbReference type="Pfam" id="PF01476">
    <property type="entry name" value="LysM"/>
    <property type="match status" value="1"/>
</dbReference>
<evidence type="ECO:0000313" key="2">
    <source>
        <dbReference type="EMBL" id="REC73738.1"/>
    </source>
</evidence>
<dbReference type="SUPFAM" id="SSF54106">
    <property type="entry name" value="LysM domain"/>
    <property type="match status" value="1"/>
</dbReference>
<accession>A0ABX9II37</accession>
<reference evidence="2 3" key="1">
    <citation type="journal article" date="2010" name="Syst. Appl. Microbiol.">
        <title>Four new species of Chryseobacterium from the rhizosphere of coastal sand dune plants, Chryseobacterium elymi sp. nov., Chryseobacterium hagamense sp. nov., Chryseobacterium lathyri sp. nov. and Chryseobacterium rhizosphaerae sp. nov.</title>
        <authorList>
            <person name="Cho S.H."/>
            <person name="Lee K.S."/>
            <person name="Shin D.S."/>
            <person name="Han J.H."/>
            <person name="Park K.S."/>
            <person name="Lee C.H."/>
            <person name="Park K.H."/>
            <person name="Kim S.B."/>
        </authorList>
    </citation>
    <scope>NUCLEOTIDE SEQUENCE [LARGE SCALE GENOMIC DNA]</scope>
    <source>
        <strain evidence="2 3">KCTC 22548</strain>
    </source>
</reference>
<dbReference type="InterPro" id="IPR018392">
    <property type="entry name" value="LysM"/>
</dbReference>
<evidence type="ECO:0000313" key="3">
    <source>
        <dbReference type="Proteomes" id="UP000256491"/>
    </source>
</evidence>
<proteinExistence type="predicted"/>
<dbReference type="PROSITE" id="PS51782">
    <property type="entry name" value="LYSM"/>
    <property type="match status" value="1"/>
</dbReference>
<dbReference type="Gene3D" id="3.10.350.10">
    <property type="entry name" value="LysM domain"/>
    <property type="match status" value="1"/>
</dbReference>
<dbReference type="Proteomes" id="UP000256491">
    <property type="component" value="Unassembled WGS sequence"/>
</dbReference>
<feature type="domain" description="LysM" evidence="1">
    <location>
        <begin position="26"/>
        <end position="71"/>
    </location>
</feature>
<dbReference type="CDD" id="cd00118">
    <property type="entry name" value="LysM"/>
    <property type="match status" value="1"/>
</dbReference>
<evidence type="ECO:0000259" key="1">
    <source>
        <dbReference type="PROSITE" id="PS51782"/>
    </source>
</evidence>
<protein>
    <submittedName>
        <fullName evidence="2">LysM peptidoglycan-binding domain-containing protein</fullName>
    </submittedName>
</protein>
<gene>
    <name evidence="2" type="ORF">DRF57_16690</name>
</gene>
<name>A0ABX9II37_9FLAO</name>
<sequence>MLRLILKEIRRLPEVRLILINRMEFIKYDIKKGDTLESIADKQGISIQELINFHNLYCGTTNFIIGEKLPIHLQSLLLEKKTKEEISKIIEDKNFPLKARYRCEQFNTTKLEDRISFHCNTKKEYTVEKNAAHTRAKVKLKEYLYKINPENMALAIEAVKELEFDKENVVLDLNNDNTIKEVVNFSEIKEKWESFKPKLAASEFYRQVENINSKAAEDIIKGGGLEFENEINLRKTYDKSLLYHVLFNDYDAHKKREKNDILKFISQIFVNIPIELELQHSIIKEDDYFVEYRTVGTLLKHKIDNSVLENQYDKFYKPVIEYGFTEYNYDYRIRRMVDKKTGTIVNASALMKEEVKNNYQFITQFDLKQIDY</sequence>
<organism evidence="2 3">
    <name type="scientific">Chryseobacterium rhizosphaerae</name>
    <dbReference type="NCBI Taxonomy" id="395937"/>
    <lineage>
        <taxon>Bacteria</taxon>
        <taxon>Pseudomonadati</taxon>
        <taxon>Bacteroidota</taxon>
        <taxon>Flavobacteriia</taxon>
        <taxon>Flavobacteriales</taxon>
        <taxon>Weeksellaceae</taxon>
        <taxon>Chryseobacterium group</taxon>
        <taxon>Chryseobacterium</taxon>
    </lineage>
</organism>